<organism evidence="1 2">
    <name type="scientific">Dendrobium nobile</name>
    <name type="common">Orchid</name>
    <dbReference type="NCBI Taxonomy" id="94219"/>
    <lineage>
        <taxon>Eukaryota</taxon>
        <taxon>Viridiplantae</taxon>
        <taxon>Streptophyta</taxon>
        <taxon>Embryophyta</taxon>
        <taxon>Tracheophyta</taxon>
        <taxon>Spermatophyta</taxon>
        <taxon>Magnoliopsida</taxon>
        <taxon>Liliopsida</taxon>
        <taxon>Asparagales</taxon>
        <taxon>Orchidaceae</taxon>
        <taxon>Epidendroideae</taxon>
        <taxon>Malaxideae</taxon>
        <taxon>Dendrobiinae</taxon>
        <taxon>Dendrobium</taxon>
    </lineage>
</organism>
<evidence type="ECO:0000313" key="1">
    <source>
        <dbReference type="EMBL" id="KAI0512214.1"/>
    </source>
</evidence>
<accession>A0A8T3BIK3</accession>
<dbReference type="EMBL" id="JAGYWB010000009">
    <property type="protein sequence ID" value="KAI0512214.1"/>
    <property type="molecule type" value="Genomic_DNA"/>
</dbReference>
<dbReference type="Proteomes" id="UP000829196">
    <property type="component" value="Unassembled WGS sequence"/>
</dbReference>
<gene>
    <name evidence="1" type="ORF">KFK09_012852</name>
</gene>
<proteinExistence type="predicted"/>
<evidence type="ECO:0000313" key="2">
    <source>
        <dbReference type="Proteomes" id="UP000829196"/>
    </source>
</evidence>
<dbReference type="AlphaFoldDB" id="A0A8T3BIK3"/>
<protein>
    <submittedName>
        <fullName evidence="1">Uncharacterized protein</fullName>
    </submittedName>
</protein>
<comment type="caution">
    <text evidence="1">The sequence shown here is derived from an EMBL/GenBank/DDBJ whole genome shotgun (WGS) entry which is preliminary data.</text>
</comment>
<name>A0A8T3BIK3_DENNO</name>
<sequence>MKKVLKTPDRRFAMSKRLLGVSAHSNNVDNLRGGSAPCRHRRGGYDSSVCGLADNWEVQQPCRS</sequence>
<keyword evidence="2" id="KW-1185">Reference proteome</keyword>
<reference evidence="1" key="1">
    <citation type="journal article" date="2022" name="Front. Genet.">
        <title>Chromosome-Scale Assembly of the Dendrobium nobile Genome Provides Insights Into the Molecular Mechanism of the Biosynthesis of the Medicinal Active Ingredient of Dendrobium.</title>
        <authorList>
            <person name="Xu Q."/>
            <person name="Niu S.-C."/>
            <person name="Li K.-L."/>
            <person name="Zheng P.-J."/>
            <person name="Zhang X.-J."/>
            <person name="Jia Y."/>
            <person name="Liu Y."/>
            <person name="Niu Y.-X."/>
            <person name="Yu L.-H."/>
            <person name="Chen D.-F."/>
            <person name="Zhang G.-Q."/>
        </authorList>
    </citation>
    <scope>NUCLEOTIDE SEQUENCE</scope>
    <source>
        <tissue evidence="1">Leaf</tissue>
    </source>
</reference>